<dbReference type="AlphaFoldDB" id="A0A0A9C700"/>
<evidence type="ECO:0000313" key="1">
    <source>
        <dbReference type="EMBL" id="JAD70233.1"/>
    </source>
</evidence>
<protein>
    <submittedName>
        <fullName evidence="1">Uncharacterized protein</fullName>
    </submittedName>
</protein>
<reference evidence="1" key="2">
    <citation type="journal article" date="2015" name="Data Brief">
        <title>Shoot transcriptome of the giant reed, Arundo donax.</title>
        <authorList>
            <person name="Barrero R.A."/>
            <person name="Guerrero F.D."/>
            <person name="Moolhuijzen P."/>
            <person name="Goolsby J.A."/>
            <person name="Tidwell J."/>
            <person name="Bellgard S.E."/>
            <person name="Bellgard M.I."/>
        </authorList>
    </citation>
    <scope>NUCLEOTIDE SEQUENCE</scope>
    <source>
        <tissue evidence="1">Shoot tissue taken approximately 20 cm above the soil surface</tissue>
    </source>
</reference>
<organism evidence="1">
    <name type="scientific">Arundo donax</name>
    <name type="common">Giant reed</name>
    <name type="synonym">Donax arundinaceus</name>
    <dbReference type="NCBI Taxonomy" id="35708"/>
    <lineage>
        <taxon>Eukaryota</taxon>
        <taxon>Viridiplantae</taxon>
        <taxon>Streptophyta</taxon>
        <taxon>Embryophyta</taxon>
        <taxon>Tracheophyta</taxon>
        <taxon>Spermatophyta</taxon>
        <taxon>Magnoliopsida</taxon>
        <taxon>Liliopsida</taxon>
        <taxon>Poales</taxon>
        <taxon>Poaceae</taxon>
        <taxon>PACMAD clade</taxon>
        <taxon>Arundinoideae</taxon>
        <taxon>Arundineae</taxon>
        <taxon>Arundo</taxon>
    </lineage>
</organism>
<sequence length="32" mass="3590">MLQHSVPVGFYVDATVNVNNSFTSVWSCGHHR</sequence>
<name>A0A0A9C700_ARUDO</name>
<dbReference type="EMBL" id="GBRH01227662">
    <property type="protein sequence ID" value="JAD70233.1"/>
    <property type="molecule type" value="Transcribed_RNA"/>
</dbReference>
<reference evidence="1" key="1">
    <citation type="submission" date="2014-09" db="EMBL/GenBank/DDBJ databases">
        <authorList>
            <person name="Magalhaes I.L.F."/>
            <person name="Oliveira U."/>
            <person name="Santos F.R."/>
            <person name="Vidigal T.H.D.A."/>
            <person name="Brescovit A.D."/>
            <person name="Santos A.J."/>
        </authorList>
    </citation>
    <scope>NUCLEOTIDE SEQUENCE</scope>
    <source>
        <tissue evidence="1">Shoot tissue taken approximately 20 cm above the soil surface</tissue>
    </source>
</reference>
<proteinExistence type="predicted"/>
<accession>A0A0A9C700</accession>